<evidence type="ECO:0000256" key="9">
    <source>
        <dbReference type="SAM" id="Phobius"/>
    </source>
</evidence>
<keyword evidence="3" id="KW-1003">Cell membrane</keyword>
<sequence>MYSKTKTFLYRFFYTFKLIWDTSPAIYLLKVLTTLFNGLQPVVAVYLTKLIVDAIVAGIRAGDFQPYYRRIIFYVVLQIGILFIKFVITNISQLIDTVFGDILASHIRIQIMNKAKDVDYIYFDMPEFYNSMENANREAGYRPMSIMSNAFGFLSTLITFLGFAAVISRYSVLVMLLVIILSIPASIVDNRFRKKIFSIMSSKSKERRKLDYIANLLTLKDYAKEVRLFDLGGYFIGRYLSVFKEYIKDYSRVITWQSIYSTIALAVSFLSVGVASLMIGADALRGKISIGDFTMYFGALTDMRASLNSILFVSGFLYEGMLFMGNLISFLKGAPQTSQQNSKVQYAPLKKGQHTIEFVDVSFKYPGSDRYALKNINLKIDPGQTVALVGLNGAGKTTLIKLMIGLYDPTEGRILIDGKDIKEYNRKELQSIFGVVFQDFCHYAFTLGENIGFGKIENVEDEDMIREAAKKCGVDEFAEKLPKGYKTHLTRNFELDGVDLSIGQWQKVSIARAFFRQADVLILDEPTASLDPQAEYEVYQQFEQLKGDKTTVFVSHRLSSTTLATKIIFLDNGKIKEIGNHQQLMEKNGEYAKLFKMQAERYQDKKAVNA</sequence>
<keyword evidence="13" id="KW-1185">Reference proteome</keyword>
<dbReference type="RefSeq" id="WP_073345883.1">
    <property type="nucleotide sequence ID" value="NZ_FQVH01000041.1"/>
</dbReference>
<gene>
    <name evidence="12" type="ORF">SAMN02746089_02466</name>
</gene>
<dbReference type="InterPro" id="IPR027417">
    <property type="entry name" value="P-loop_NTPase"/>
</dbReference>
<feature type="transmembrane region" description="Helical" evidence="9">
    <location>
        <begin position="12"/>
        <end position="32"/>
    </location>
</feature>
<dbReference type="InterPro" id="IPR003439">
    <property type="entry name" value="ABC_transporter-like_ATP-bd"/>
</dbReference>
<dbReference type="FunFam" id="3.40.50.300:FF:000221">
    <property type="entry name" value="Multidrug ABC transporter ATP-binding protein"/>
    <property type="match status" value="1"/>
</dbReference>
<dbReference type="SMART" id="SM00382">
    <property type="entry name" value="AAA"/>
    <property type="match status" value="1"/>
</dbReference>
<organism evidence="12 13">
    <name type="scientific">Caldanaerobius fijiensis DSM 17918</name>
    <dbReference type="NCBI Taxonomy" id="1121256"/>
    <lineage>
        <taxon>Bacteria</taxon>
        <taxon>Bacillati</taxon>
        <taxon>Bacillota</taxon>
        <taxon>Clostridia</taxon>
        <taxon>Thermoanaerobacterales</taxon>
        <taxon>Thermoanaerobacteraceae</taxon>
        <taxon>Caldanaerobius</taxon>
    </lineage>
</organism>
<dbReference type="AlphaFoldDB" id="A0A1M5E2L0"/>
<dbReference type="InterPro" id="IPR039421">
    <property type="entry name" value="Type_1_exporter"/>
</dbReference>
<dbReference type="GO" id="GO:0005524">
    <property type="term" value="F:ATP binding"/>
    <property type="evidence" value="ECO:0007669"/>
    <property type="project" value="UniProtKB-KW"/>
</dbReference>
<evidence type="ECO:0000256" key="7">
    <source>
        <dbReference type="ARBA" id="ARBA00022989"/>
    </source>
</evidence>
<keyword evidence="7 9" id="KW-1133">Transmembrane helix</keyword>
<dbReference type="PANTHER" id="PTHR43394">
    <property type="entry name" value="ATP-DEPENDENT PERMEASE MDL1, MITOCHONDRIAL"/>
    <property type="match status" value="1"/>
</dbReference>
<feature type="transmembrane region" description="Helical" evidence="9">
    <location>
        <begin position="146"/>
        <end position="163"/>
    </location>
</feature>
<dbReference type="EMBL" id="FQVH01000041">
    <property type="protein sequence ID" value="SHF73463.1"/>
    <property type="molecule type" value="Genomic_DNA"/>
</dbReference>
<feature type="transmembrane region" description="Helical" evidence="9">
    <location>
        <begin position="305"/>
        <end position="331"/>
    </location>
</feature>
<evidence type="ECO:0000256" key="8">
    <source>
        <dbReference type="ARBA" id="ARBA00023136"/>
    </source>
</evidence>
<dbReference type="GO" id="GO:0005886">
    <property type="term" value="C:plasma membrane"/>
    <property type="evidence" value="ECO:0007669"/>
    <property type="project" value="UniProtKB-SubCell"/>
</dbReference>
<accession>A0A1M5E2L0</accession>
<keyword evidence="8 9" id="KW-0472">Membrane</keyword>
<dbReference type="SUPFAM" id="SSF52540">
    <property type="entry name" value="P-loop containing nucleoside triphosphate hydrolases"/>
    <property type="match status" value="1"/>
</dbReference>
<dbReference type="GO" id="GO:0015421">
    <property type="term" value="F:ABC-type oligopeptide transporter activity"/>
    <property type="evidence" value="ECO:0007669"/>
    <property type="project" value="TreeGrafter"/>
</dbReference>
<dbReference type="OrthoDB" id="9762517at2"/>
<evidence type="ECO:0000256" key="2">
    <source>
        <dbReference type="ARBA" id="ARBA00022448"/>
    </source>
</evidence>
<dbReference type="InterPro" id="IPR003593">
    <property type="entry name" value="AAA+_ATPase"/>
</dbReference>
<dbReference type="STRING" id="1121256.SAMN02746089_02466"/>
<keyword evidence="4 9" id="KW-0812">Transmembrane</keyword>
<dbReference type="Proteomes" id="UP000184088">
    <property type="component" value="Unassembled WGS sequence"/>
</dbReference>
<dbReference type="GO" id="GO:0016887">
    <property type="term" value="F:ATP hydrolysis activity"/>
    <property type="evidence" value="ECO:0007669"/>
    <property type="project" value="InterPro"/>
</dbReference>
<evidence type="ECO:0000259" key="11">
    <source>
        <dbReference type="PROSITE" id="PS50929"/>
    </source>
</evidence>
<protein>
    <submittedName>
        <fullName evidence="12">ATP-binding cassette, subfamily B</fullName>
    </submittedName>
</protein>
<dbReference type="PROSITE" id="PS50893">
    <property type="entry name" value="ABC_TRANSPORTER_2"/>
    <property type="match status" value="1"/>
</dbReference>
<dbReference type="PANTHER" id="PTHR43394:SF1">
    <property type="entry name" value="ATP-BINDING CASSETTE SUB-FAMILY B MEMBER 10, MITOCHONDRIAL"/>
    <property type="match status" value="1"/>
</dbReference>
<evidence type="ECO:0000256" key="6">
    <source>
        <dbReference type="ARBA" id="ARBA00022840"/>
    </source>
</evidence>
<feature type="transmembrane region" description="Helical" evidence="9">
    <location>
        <begin position="71"/>
        <end position="88"/>
    </location>
</feature>
<proteinExistence type="predicted"/>
<reference evidence="12 13" key="1">
    <citation type="submission" date="2016-11" db="EMBL/GenBank/DDBJ databases">
        <authorList>
            <person name="Jaros S."/>
            <person name="Januszkiewicz K."/>
            <person name="Wedrychowicz H."/>
        </authorList>
    </citation>
    <scope>NUCLEOTIDE SEQUENCE [LARGE SCALE GENOMIC DNA]</scope>
    <source>
        <strain evidence="12 13">DSM 17918</strain>
    </source>
</reference>
<dbReference type="InterPro" id="IPR011527">
    <property type="entry name" value="ABC1_TM_dom"/>
</dbReference>
<evidence type="ECO:0000313" key="13">
    <source>
        <dbReference type="Proteomes" id="UP000184088"/>
    </source>
</evidence>
<evidence type="ECO:0000313" key="12">
    <source>
        <dbReference type="EMBL" id="SHF73463.1"/>
    </source>
</evidence>
<comment type="subcellular location">
    <subcellularLocation>
        <location evidence="1">Cell membrane</location>
        <topology evidence="1">Multi-pass membrane protein</topology>
    </subcellularLocation>
</comment>
<evidence type="ECO:0000256" key="1">
    <source>
        <dbReference type="ARBA" id="ARBA00004651"/>
    </source>
</evidence>
<dbReference type="Pfam" id="PF00005">
    <property type="entry name" value="ABC_tran"/>
    <property type="match status" value="1"/>
</dbReference>
<feature type="transmembrane region" description="Helical" evidence="9">
    <location>
        <begin position="170"/>
        <end position="188"/>
    </location>
</feature>
<evidence type="ECO:0000256" key="5">
    <source>
        <dbReference type="ARBA" id="ARBA00022741"/>
    </source>
</evidence>
<feature type="domain" description="ABC transporter" evidence="10">
    <location>
        <begin position="356"/>
        <end position="597"/>
    </location>
</feature>
<dbReference type="Gene3D" id="1.20.1560.10">
    <property type="entry name" value="ABC transporter type 1, transmembrane domain"/>
    <property type="match status" value="1"/>
</dbReference>
<dbReference type="PROSITE" id="PS50929">
    <property type="entry name" value="ABC_TM1F"/>
    <property type="match status" value="1"/>
</dbReference>
<evidence type="ECO:0000256" key="3">
    <source>
        <dbReference type="ARBA" id="ARBA00022475"/>
    </source>
</evidence>
<dbReference type="SUPFAM" id="SSF90123">
    <property type="entry name" value="ABC transporter transmembrane region"/>
    <property type="match status" value="1"/>
</dbReference>
<evidence type="ECO:0000259" key="10">
    <source>
        <dbReference type="PROSITE" id="PS50893"/>
    </source>
</evidence>
<name>A0A1M5E2L0_9THEO</name>
<dbReference type="InterPro" id="IPR036640">
    <property type="entry name" value="ABC1_TM_sf"/>
</dbReference>
<feature type="domain" description="ABC transmembrane type-1" evidence="11">
    <location>
        <begin position="31"/>
        <end position="319"/>
    </location>
</feature>
<dbReference type="Gene3D" id="3.40.50.300">
    <property type="entry name" value="P-loop containing nucleotide triphosphate hydrolases"/>
    <property type="match status" value="1"/>
</dbReference>
<keyword evidence="6 12" id="KW-0067">ATP-binding</keyword>
<keyword evidence="2" id="KW-0813">Transport</keyword>
<feature type="transmembrane region" description="Helical" evidence="9">
    <location>
        <begin position="259"/>
        <end position="284"/>
    </location>
</feature>
<keyword evidence="5" id="KW-0547">Nucleotide-binding</keyword>
<evidence type="ECO:0000256" key="4">
    <source>
        <dbReference type="ARBA" id="ARBA00022692"/>
    </source>
</evidence>